<proteinExistence type="predicted"/>
<dbReference type="HOGENOM" id="CLU_142942_0_0_1"/>
<evidence type="ECO:0000313" key="3">
    <source>
        <dbReference type="Proteomes" id="UP000054538"/>
    </source>
</evidence>
<keyword evidence="3" id="KW-1185">Reference proteome</keyword>
<evidence type="ECO:0000259" key="1">
    <source>
        <dbReference type="Pfam" id="PF20231"/>
    </source>
</evidence>
<dbReference type="EMBL" id="KN827397">
    <property type="protein sequence ID" value="KIK76594.1"/>
    <property type="molecule type" value="Genomic_DNA"/>
</dbReference>
<name>A0A0D0D8A9_9AGAM</name>
<feature type="non-terminal residue" evidence="2">
    <location>
        <position position="153"/>
    </location>
</feature>
<gene>
    <name evidence="2" type="ORF">PAXRUDRAFT_169399</name>
</gene>
<protein>
    <recommendedName>
        <fullName evidence="1">DUF6589 domain-containing protein</fullName>
    </recommendedName>
</protein>
<organism evidence="2 3">
    <name type="scientific">Paxillus rubicundulus Ve08.2h10</name>
    <dbReference type="NCBI Taxonomy" id="930991"/>
    <lineage>
        <taxon>Eukaryota</taxon>
        <taxon>Fungi</taxon>
        <taxon>Dikarya</taxon>
        <taxon>Basidiomycota</taxon>
        <taxon>Agaricomycotina</taxon>
        <taxon>Agaricomycetes</taxon>
        <taxon>Agaricomycetidae</taxon>
        <taxon>Boletales</taxon>
        <taxon>Paxilineae</taxon>
        <taxon>Paxillaceae</taxon>
        <taxon>Paxillus</taxon>
    </lineage>
</organism>
<accession>A0A0D0D8A9</accession>
<dbReference type="InParanoid" id="A0A0D0D8A9"/>
<dbReference type="AlphaFoldDB" id="A0A0D0D8A9"/>
<feature type="domain" description="DUF6589" evidence="1">
    <location>
        <begin position="2"/>
        <end position="73"/>
    </location>
</feature>
<dbReference type="STRING" id="930991.A0A0D0D8A9"/>
<sequence>ILVNPSGKPMKWRAVDWCVELNNLFTKVIKNGGKGSNRTVDQILLESPLVQAYRNAQALIQKNFLHTHLTMKHADPNMTKTFKGLAGILATHSPHTVTLGRKSRHEIQDLLDKGRTMMEKAAYGESGSGGDDVEADDSNASSVELDDILIELL</sequence>
<reference evidence="2 3" key="1">
    <citation type="submission" date="2014-04" db="EMBL/GenBank/DDBJ databases">
        <authorList>
            <consortium name="DOE Joint Genome Institute"/>
            <person name="Kuo A."/>
            <person name="Kohler A."/>
            <person name="Jargeat P."/>
            <person name="Nagy L.G."/>
            <person name="Floudas D."/>
            <person name="Copeland A."/>
            <person name="Barry K.W."/>
            <person name="Cichocki N."/>
            <person name="Veneault-Fourrey C."/>
            <person name="LaButti K."/>
            <person name="Lindquist E.A."/>
            <person name="Lipzen A."/>
            <person name="Lundell T."/>
            <person name="Morin E."/>
            <person name="Murat C."/>
            <person name="Sun H."/>
            <person name="Tunlid A."/>
            <person name="Henrissat B."/>
            <person name="Grigoriev I.V."/>
            <person name="Hibbett D.S."/>
            <person name="Martin F."/>
            <person name="Nordberg H.P."/>
            <person name="Cantor M.N."/>
            <person name="Hua S.X."/>
        </authorList>
    </citation>
    <scope>NUCLEOTIDE SEQUENCE [LARGE SCALE GENOMIC DNA]</scope>
    <source>
        <strain evidence="2 3">Ve08.2h10</strain>
    </source>
</reference>
<reference evidence="3" key="2">
    <citation type="submission" date="2015-01" db="EMBL/GenBank/DDBJ databases">
        <title>Evolutionary Origins and Diversification of the Mycorrhizal Mutualists.</title>
        <authorList>
            <consortium name="DOE Joint Genome Institute"/>
            <consortium name="Mycorrhizal Genomics Consortium"/>
            <person name="Kohler A."/>
            <person name="Kuo A."/>
            <person name="Nagy L.G."/>
            <person name="Floudas D."/>
            <person name="Copeland A."/>
            <person name="Barry K.W."/>
            <person name="Cichocki N."/>
            <person name="Veneault-Fourrey C."/>
            <person name="LaButti K."/>
            <person name="Lindquist E.A."/>
            <person name="Lipzen A."/>
            <person name="Lundell T."/>
            <person name="Morin E."/>
            <person name="Murat C."/>
            <person name="Riley R."/>
            <person name="Ohm R."/>
            <person name="Sun H."/>
            <person name="Tunlid A."/>
            <person name="Henrissat B."/>
            <person name="Grigoriev I.V."/>
            <person name="Hibbett D.S."/>
            <person name="Martin F."/>
        </authorList>
    </citation>
    <scope>NUCLEOTIDE SEQUENCE [LARGE SCALE GENOMIC DNA]</scope>
    <source>
        <strain evidence="3">Ve08.2h10</strain>
    </source>
</reference>
<evidence type="ECO:0000313" key="2">
    <source>
        <dbReference type="EMBL" id="KIK76594.1"/>
    </source>
</evidence>
<dbReference type="Pfam" id="PF20231">
    <property type="entry name" value="DUF6589"/>
    <property type="match status" value="1"/>
</dbReference>
<dbReference type="OrthoDB" id="4743193at2759"/>
<dbReference type="InterPro" id="IPR046496">
    <property type="entry name" value="DUF6589"/>
</dbReference>
<dbReference type="Proteomes" id="UP000054538">
    <property type="component" value="Unassembled WGS sequence"/>
</dbReference>